<keyword evidence="2" id="KW-1185">Reference proteome</keyword>
<protein>
    <submittedName>
        <fullName evidence="1">Uncharacterized protein</fullName>
    </submittedName>
</protein>
<dbReference type="Proteomes" id="UP000628775">
    <property type="component" value="Unassembled WGS sequence"/>
</dbReference>
<reference evidence="1" key="2">
    <citation type="submission" date="2020-09" db="EMBL/GenBank/DDBJ databases">
        <authorList>
            <person name="Sun Q."/>
            <person name="Zhou Y."/>
        </authorList>
    </citation>
    <scope>NUCLEOTIDE SEQUENCE</scope>
    <source>
        <strain evidence="1">CGMCC 1.15371</strain>
    </source>
</reference>
<reference evidence="1" key="1">
    <citation type="journal article" date="2014" name="Int. J. Syst. Evol. Microbiol.">
        <title>Complete genome sequence of Corynebacterium casei LMG S-19264T (=DSM 44701T), isolated from a smear-ripened cheese.</title>
        <authorList>
            <consortium name="US DOE Joint Genome Institute (JGI-PGF)"/>
            <person name="Walter F."/>
            <person name="Albersmeier A."/>
            <person name="Kalinowski J."/>
            <person name="Ruckert C."/>
        </authorList>
    </citation>
    <scope>NUCLEOTIDE SEQUENCE</scope>
    <source>
        <strain evidence="1">CGMCC 1.15371</strain>
    </source>
</reference>
<organism evidence="1 2">
    <name type="scientific">Pullulanibacillus camelliae</name>
    <dbReference type="NCBI Taxonomy" id="1707096"/>
    <lineage>
        <taxon>Bacteria</taxon>
        <taxon>Bacillati</taxon>
        <taxon>Bacillota</taxon>
        <taxon>Bacilli</taxon>
        <taxon>Bacillales</taxon>
        <taxon>Sporolactobacillaceae</taxon>
        <taxon>Pullulanibacillus</taxon>
    </lineage>
</organism>
<accession>A0A8J2YGL7</accession>
<sequence>MEDIKALAKQFSIEQVHKNPKLYNCGGDTSNFRYPYCYGDFTYTTKVTNYLLGIMDTIPVYADLLNKKHAY</sequence>
<dbReference type="AlphaFoldDB" id="A0A8J2YGL7"/>
<evidence type="ECO:0000313" key="2">
    <source>
        <dbReference type="Proteomes" id="UP000628775"/>
    </source>
</evidence>
<gene>
    <name evidence="1" type="ORF">GCM10011391_18540</name>
</gene>
<dbReference type="EMBL" id="BMIR01000007">
    <property type="protein sequence ID" value="GGE40033.1"/>
    <property type="molecule type" value="Genomic_DNA"/>
</dbReference>
<evidence type="ECO:0000313" key="1">
    <source>
        <dbReference type="EMBL" id="GGE40033.1"/>
    </source>
</evidence>
<name>A0A8J2YGL7_9BACL</name>
<comment type="caution">
    <text evidence="1">The sequence shown here is derived from an EMBL/GenBank/DDBJ whole genome shotgun (WGS) entry which is preliminary data.</text>
</comment>
<proteinExistence type="predicted"/>